<feature type="compositionally biased region" description="Basic and acidic residues" evidence="1">
    <location>
        <begin position="430"/>
        <end position="443"/>
    </location>
</feature>
<evidence type="ECO:0000256" key="1">
    <source>
        <dbReference type="SAM" id="MobiDB-lite"/>
    </source>
</evidence>
<feature type="compositionally biased region" description="Acidic residues" evidence="1">
    <location>
        <begin position="40"/>
        <end position="53"/>
    </location>
</feature>
<evidence type="ECO:0000313" key="3">
    <source>
        <dbReference type="Proteomes" id="UP000325576"/>
    </source>
</evidence>
<proteinExistence type="predicted"/>
<dbReference type="EMBL" id="MRBO01000356">
    <property type="protein sequence ID" value="KAB2585205.1"/>
    <property type="molecule type" value="Genomic_DNA"/>
</dbReference>
<feature type="region of interest" description="Disordered" evidence="1">
    <location>
        <begin position="409"/>
        <end position="454"/>
    </location>
</feature>
<accession>A0A5N5E493</accession>
<organism evidence="2 3">
    <name type="scientific">Rhodococcus erythropolis</name>
    <name type="common">Arthrobacter picolinophilus</name>
    <dbReference type="NCBI Taxonomy" id="1833"/>
    <lineage>
        <taxon>Bacteria</taxon>
        <taxon>Bacillati</taxon>
        <taxon>Actinomycetota</taxon>
        <taxon>Actinomycetes</taxon>
        <taxon>Mycobacteriales</taxon>
        <taxon>Nocardiaceae</taxon>
        <taxon>Rhodococcus</taxon>
        <taxon>Rhodococcus erythropolis group</taxon>
    </lineage>
</organism>
<dbReference type="PANTHER" id="PTHR43384:SF14">
    <property type="entry name" value="ESX-1 SECRETION-ASSOCIATED PROTEIN ESPI"/>
    <property type="match status" value="1"/>
</dbReference>
<dbReference type="GO" id="GO:0009898">
    <property type="term" value="C:cytoplasmic side of plasma membrane"/>
    <property type="evidence" value="ECO:0007669"/>
    <property type="project" value="TreeGrafter"/>
</dbReference>
<dbReference type="InterPro" id="IPR050625">
    <property type="entry name" value="ParA/MinD_ATPase"/>
</dbReference>
<evidence type="ECO:0000313" key="2">
    <source>
        <dbReference type="EMBL" id="KAB2585205.1"/>
    </source>
</evidence>
<protein>
    <submittedName>
        <fullName evidence="2">Uncharacterized protein</fullName>
    </submittedName>
</protein>
<dbReference type="AlphaFoldDB" id="A0A5N5E493"/>
<dbReference type="GO" id="GO:0051782">
    <property type="term" value="P:negative regulation of cell division"/>
    <property type="evidence" value="ECO:0007669"/>
    <property type="project" value="TreeGrafter"/>
</dbReference>
<comment type="caution">
    <text evidence="2">The sequence shown here is derived from an EMBL/GenBank/DDBJ whole genome shotgun (WGS) entry which is preliminary data.</text>
</comment>
<gene>
    <name evidence="2" type="ORF">BS297_11595</name>
</gene>
<dbReference type="InterPro" id="IPR027417">
    <property type="entry name" value="P-loop_NTPase"/>
</dbReference>
<feature type="compositionally biased region" description="Basic and acidic residues" evidence="1">
    <location>
        <begin position="412"/>
        <end position="421"/>
    </location>
</feature>
<dbReference type="PANTHER" id="PTHR43384">
    <property type="entry name" value="SEPTUM SITE-DETERMINING PROTEIN MIND HOMOLOG, CHLOROPLASTIC-RELATED"/>
    <property type="match status" value="1"/>
</dbReference>
<dbReference type="SUPFAM" id="SSF52540">
    <property type="entry name" value="P-loop containing nucleoside triphosphate hydrolases"/>
    <property type="match status" value="1"/>
</dbReference>
<dbReference type="GO" id="GO:0005524">
    <property type="term" value="F:ATP binding"/>
    <property type="evidence" value="ECO:0007669"/>
    <property type="project" value="TreeGrafter"/>
</dbReference>
<dbReference type="Gene3D" id="3.40.50.300">
    <property type="entry name" value="P-loop containing nucleotide triphosphate hydrolases"/>
    <property type="match status" value="1"/>
</dbReference>
<feature type="compositionally biased region" description="Polar residues" evidence="1">
    <location>
        <begin position="1"/>
        <end position="13"/>
    </location>
</feature>
<dbReference type="Proteomes" id="UP000325576">
    <property type="component" value="Unassembled WGS sequence"/>
</dbReference>
<feature type="region of interest" description="Disordered" evidence="1">
    <location>
        <begin position="1"/>
        <end position="53"/>
    </location>
</feature>
<dbReference type="GO" id="GO:0005829">
    <property type="term" value="C:cytosol"/>
    <property type="evidence" value="ECO:0007669"/>
    <property type="project" value="TreeGrafter"/>
</dbReference>
<name>A0A5N5E493_RHOER</name>
<reference evidence="2 3" key="1">
    <citation type="journal article" date="2017" name="Poromechanics V (2013)">
        <title>Genomic Characterization of the Arsenic-Tolerant Actinobacterium, &lt;i&gt;Rhodococcus erythropolis&lt;/i&gt; S43.</title>
        <authorList>
            <person name="Retamal-Morales G."/>
            <person name="Mehnert M."/>
            <person name="Schwabe R."/>
            <person name="Tischler D."/>
            <person name="Schloemann M."/>
            <person name="Levican G.J."/>
        </authorList>
    </citation>
    <scope>NUCLEOTIDE SEQUENCE [LARGE SCALE GENOMIC DNA]</scope>
    <source>
        <strain evidence="2 3">S43</strain>
    </source>
</reference>
<dbReference type="GO" id="GO:0016887">
    <property type="term" value="F:ATP hydrolysis activity"/>
    <property type="evidence" value="ECO:0007669"/>
    <property type="project" value="TreeGrafter"/>
</dbReference>
<sequence>MSTPDPYETQSNYDAEIPVNLRSQRLRRQPAPDPVSAESTEPDPVVDETDTESFEEVEAGYADPYEVGQDALAANEEPAPLAEVGYAGRRFEREGTEIDNSPATWGWRGRVNAAAGMKMAPKPDSAEVRFRQSVTRIQQTLPGCMVVSVISLKGDAGKTSTTIALANTFGRHRGHGVVAWDANESTGSLGDRAARTTDPELGPWDVLENAHALASSDAVSGELGRYLRLQPTHDEVLAADVSTTRDRGIGWDECAAIMAVLRRHRNLIFVDTGNNPVAPNWLWAVQHSNLLVVPLPLRRDMAKMALQMLEGIADRGYGHLVRSAIILTVVTPGSDPSLEADIEEEFGRLGVTNIIRVPYEPAFATGERIVYDRLLPSTTEAYTNVAAEIADSLAASVYGRAAEYADTYAPEQIRRPPEAPRRAPAPRVAAYRELDPERYREPIPEPTSPKGRLR</sequence>